<keyword evidence="2" id="KW-0472">Membrane</keyword>
<evidence type="ECO:0000313" key="4">
    <source>
        <dbReference type="Proteomes" id="UP000541969"/>
    </source>
</evidence>
<protein>
    <submittedName>
        <fullName evidence="3">Uncharacterized protein</fullName>
    </submittedName>
</protein>
<dbReference type="RefSeq" id="WP_179720356.1">
    <property type="nucleotide sequence ID" value="NZ_JACBZT010000001.1"/>
</dbReference>
<dbReference type="AlphaFoldDB" id="A0A853CNG8"/>
<keyword evidence="2" id="KW-1133">Transmembrane helix</keyword>
<feature type="transmembrane region" description="Helical" evidence="2">
    <location>
        <begin position="43"/>
        <end position="68"/>
    </location>
</feature>
<evidence type="ECO:0000256" key="2">
    <source>
        <dbReference type="SAM" id="Phobius"/>
    </source>
</evidence>
<keyword evidence="4" id="KW-1185">Reference proteome</keyword>
<accession>A0A853CNG8</accession>
<dbReference type="EMBL" id="JACBZT010000001">
    <property type="protein sequence ID" value="NYJ08052.1"/>
    <property type="molecule type" value="Genomic_DNA"/>
</dbReference>
<feature type="compositionally biased region" description="Polar residues" evidence="1">
    <location>
        <begin position="1"/>
        <end position="10"/>
    </location>
</feature>
<name>A0A853CNG8_9ACTN</name>
<proteinExistence type="predicted"/>
<keyword evidence="2" id="KW-0812">Transmembrane</keyword>
<dbReference type="Proteomes" id="UP000541969">
    <property type="component" value="Unassembled WGS sequence"/>
</dbReference>
<evidence type="ECO:0000313" key="3">
    <source>
        <dbReference type="EMBL" id="NYJ08052.1"/>
    </source>
</evidence>
<organism evidence="3 4">
    <name type="scientific">Petropleomorpha daqingensis</name>
    <dbReference type="NCBI Taxonomy" id="2026353"/>
    <lineage>
        <taxon>Bacteria</taxon>
        <taxon>Bacillati</taxon>
        <taxon>Actinomycetota</taxon>
        <taxon>Actinomycetes</taxon>
        <taxon>Geodermatophilales</taxon>
        <taxon>Geodermatophilaceae</taxon>
        <taxon>Petropleomorpha</taxon>
    </lineage>
</organism>
<gene>
    <name evidence="3" type="ORF">GGQ55_004330</name>
</gene>
<feature type="region of interest" description="Disordered" evidence="1">
    <location>
        <begin position="1"/>
        <end position="40"/>
    </location>
</feature>
<sequence>MDGDVQQQAPTGEPQPTVAADTVGAADQPLSPASAPTRQRPPWLLPAAISAVALLVGLGAGVGVGFAASDPTTSDEYHDVAAQLSAAQDANRVAVGRATTAEAAAASAAQAAASQKAELNQREAAVAARESAVSAVEQQVAARSVGEGIWTVGVDIEPGTYRTSEPVGSDCYWSITRSGTNGDDIIQNDIPGGGIPTVTLKEGQDFTNRRCGTFVKQ</sequence>
<comment type="caution">
    <text evidence="3">The sequence shown here is derived from an EMBL/GenBank/DDBJ whole genome shotgun (WGS) entry which is preliminary data.</text>
</comment>
<reference evidence="3 4" key="1">
    <citation type="submission" date="2020-07" db="EMBL/GenBank/DDBJ databases">
        <title>Sequencing the genomes of 1000 actinobacteria strains.</title>
        <authorList>
            <person name="Klenk H.-P."/>
        </authorList>
    </citation>
    <scope>NUCLEOTIDE SEQUENCE [LARGE SCALE GENOMIC DNA]</scope>
    <source>
        <strain evidence="3 4">DSM 104001</strain>
    </source>
</reference>
<evidence type="ECO:0000256" key="1">
    <source>
        <dbReference type="SAM" id="MobiDB-lite"/>
    </source>
</evidence>